<organism evidence="2 3">
    <name type="scientific">Pterulicium gracile</name>
    <dbReference type="NCBI Taxonomy" id="1884261"/>
    <lineage>
        <taxon>Eukaryota</taxon>
        <taxon>Fungi</taxon>
        <taxon>Dikarya</taxon>
        <taxon>Basidiomycota</taxon>
        <taxon>Agaricomycotina</taxon>
        <taxon>Agaricomycetes</taxon>
        <taxon>Agaricomycetidae</taxon>
        <taxon>Agaricales</taxon>
        <taxon>Pleurotineae</taxon>
        <taxon>Pterulaceae</taxon>
        <taxon>Pterulicium</taxon>
    </lineage>
</organism>
<dbReference type="EMBL" id="ML178850">
    <property type="protein sequence ID" value="TFK97134.1"/>
    <property type="molecule type" value="Genomic_DNA"/>
</dbReference>
<evidence type="ECO:0000256" key="1">
    <source>
        <dbReference type="SAM" id="SignalP"/>
    </source>
</evidence>
<dbReference type="Proteomes" id="UP000305067">
    <property type="component" value="Unassembled WGS sequence"/>
</dbReference>
<feature type="chain" id="PRO_5023042127" evidence="1">
    <location>
        <begin position="19"/>
        <end position="109"/>
    </location>
</feature>
<sequence>MTKFIVALLAFATTAAIAQGPFTINIPTSGVRTCEPIRITWNGGTPPFYLVVRTPIGVINLGEVRRRSIVWTVNQAPGTRIGIDISDSEGQLHQSGDFTPSASTSTACL</sequence>
<evidence type="ECO:0000313" key="2">
    <source>
        <dbReference type="EMBL" id="TFK97134.1"/>
    </source>
</evidence>
<keyword evidence="1" id="KW-0732">Signal</keyword>
<evidence type="ECO:0000313" key="3">
    <source>
        <dbReference type="Proteomes" id="UP000305067"/>
    </source>
</evidence>
<accession>A0A5C3Q4W4</accession>
<keyword evidence="3" id="KW-1185">Reference proteome</keyword>
<dbReference type="STRING" id="1884261.A0A5C3Q4W4"/>
<dbReference type="OrthoDB" id="3362246at2759"/>
<dbReference type="PANTHER" id="PTHR37487">
    <property type="entry name" value="CHROMOSOME 1, WHOLE GENOME SHOTGUN SEQUENCE"/>
    <property type="match status" value="1"/>
</dbReference>
<gene>
    <name evidence="2" type="ORF">BDV98DRAFT_658740</name>
</gene>
<dbReference type="AlphaFoldDB" id="A0A5C3Q4W4"/>
<dbReference type="PANTHER" id="PTHR37487:SF3">
    <property type="entry name" value="CLEAVAGE_POLYADENYLATION SPECIFICITY FACTOR A SUBUNIT N-TERMINAL DOMAIN-CONTAINING PROTEIN"/>
    <property type="match status" value="1"/>
</dbReference>
<name>A0A5C3Q4W4_9AGAR</name>
<protein>
    <submittedName>
        <fullName evidence="2">Uncharacterized protein</fullName>
    </submittedName>
</protein>
<proteinExistence type="predicted"/>
<reference evidence="2 3" key="1">
    <citation type="journal article" date="2019" name="Nat. Ecol. Evol.">
        <title>Megaphylogeny resolves global patterns of mushroom evolution.</title>
        <authorList>
            <person name="Varga T."/>
            <person name="Krizsan K."/>
            <person name="Foldi C."/>
            <person name="Dima B."/>
            <person name="Sanchez-Garcia M."/>
            <person name="Sanchez-Ramirez S."/>
            <person name="Szollosi G.J."/>
            <person name="Szarkandi J.G."/>
            <person name="Papp V."/>
            <person name="Albert L."/>
            <person name="Andreopoulos W."/>
            <person name="Angelini C."/>
            <person name="Antonin V."/>
            <person name="Barry K.W."/>
            <person name="Bougher N.L."/>
            <person name="Buchanan P."/>
            <person name="Buyck B."/>
            <person name="Bense V."/>
            <person name="Catcheside P."/>
            <person name="Chovatia M."/>
            <person name="Cooper J."/>
            <person name="Damon W."/>
            <person name="Desjardin D."/>
            <person name="Finy P."/>
            <person name="Geml J."/>
            <person name="Haridas S."/>
            <person name="Hughes K."/>
            <person name="Justo A."/>
            <person name="Karasinski D."/>
            <person name="Kautmanova I."/>
            <person name="Kiss B."/>
            <person name="Kocsube S."/>
            <person name="Kotiranta H."/>
            <person name="LaButti K.M."/>
            <person name="Lechner B.E."/>
            <person name="Liimatainen K."/>
            <person name="Lipzen A."/>
            <person name="Lukacs Z."/>
            <person name="Mihaltcheva S."/>
            <person name="Morgado L.N."/>
            <person name="Niskanen T."/>
            <person name="Noordeloos M.E."/>
            <person name="Ohm R.A."/>
            <person name="Ortiz-Santana B."/>
            <person name="Ovrebo C."/>
            <person name="Racz N."/>
            <person name="Riley R."/>
            <person name="Savchenko A."/>
            <person name="Shiryaev A."/>
            <person name="Soop K."/>
            <person name="Spirin V."/>
            <person name="Szebenyi C."/>
            <person name="Tomsovsky M."/>
            <person name="Tulloss R.E."/>
            <person name="Uehling J."/>
            <person name="Grigoriev I.V."/>
            <person name="Vagvolgyi C."/>
            <person name="Papp T."/>
            <person name="Martin F.M."/>
            <person name="Miettinen O."/>
            <person name="Hibbett D.S."/>
            <person name="Nagy L.G."/>
        </authorList>
    </citation>
    <scope>NUCLEOTIDE SEQUENCE [LARGE SCALE GENOMIC DNA]</scope>
    <source>
        <strain evidence="2 3">CBS 309.79</strain>
    </source>
</reference>
<feature type="signal peptide" evidence="1">
    <location>
        <begin position="1"/>
        <end position="18"/>
    </location>
</feature>